<evidence type="ECO:0000256" key="12">
    <source>
        <dbReference type="ARBA" id="ARBA00024015"/>
    </source>
</evidence>
<accession>A0A7S4W4U1</accession>
<name>A0A7S4W4U1_9STRA</name>
<organism evidence="16">
    <name type="scientific">Ditylum brightwellii</name>
    <dbReference type="NCBI Taxonomy" id="49249"/>
    <lineage>
        <taxon>Eukaryota</taxon>
        <taxon>Sar</taxon>
        <taxon>Stramenopiles</taxon>
        <taxon>Ochrophyta</taxon>
        <taxon>Bacillariophyta</taxon>
        <taxon>Mediophyceae</taxon>
        <taxon>Lithodesmiophycidae</taxon>
        <taxon>Lithodesmiales</taxon>
        <taxon>Lithodesmiaceae</taxon>
        <taxon>Ditylum</taxon>
    </lineage>
</organism>
<keyword evidence="6" id="KW-0808">Transferase</keyword>
<reference evidence="16" key="1">
    <citation type="submission" date="2021-01" db="EMBL/GenBank/DDBJ databases">
        <authorList>
            <person name="Corre E."/>
            <person name="Pelletier E."/>
            <person name="Niang G."/>
            <person name="Scheremetjew M."/>
            <person name="Finn R."/>
            <person name="Kale V."/>
            <person name="Holt S."/>
            <person name="Cochrane G."/>
            <person name="Meng A."/>
            <person name="Brown T."/>
            <person name="Cohen L."/>
        </authorList>
    </citation>
    <scope>NUCLEOTIDE SEQUENCE</scope>
    <source>
        <strain evidence="16">GSO104</strain>
    </source>
</reference>
<dbReference type="AlphaFoldDB" id="A0A7S4W4U1"/>
<dbReference type="EMBL" id="HBNS01030166">
    <property type="protein sequence ID" value="CAE4623925.1"/>
    <property type="molecule type" value="Transcribed_RNA"/>
</dbReference>
<evidence type="ECO:0000256" key="14">
    <source>
        <dbReference type="ARBA" id="ARBA00048889"/>
    </source>
</evidence>
<keyword evidence="9" id="KW-0809">Transit peptide</keyword>
<dbReference type="GO" id="GO:0016020">
    <property type="term" value="C:membrane"/>
    <property type="evidence" value="ECO:0007669"/>
    <property type="project" value="UniProtKB-SubCell"/>
</dbReference>
<feature type="transmembrane region" description="Helical" evidence="15">
    <location>
        <begin position="233"/>
        <end position="251"/>
    </location>
</feature>
<evidence type="ECO:0000256" key="6">
    <source>
        <dbReference type="ARBA" id="ARBA00022679"/>
    </source>
</evidence>
<comment type="pathway">
    <text evidence="12">Cofactor biosynthesis; tocopherol biosynthesis.</text>
</comment>
<feature type="transmembrane region" description="Helical" evidence="15">
    <location>
        <begin position="86"/>
        <end position="105"/>
    </location>
</feature>
<evidence type="ECO:0000256" key="9">
    <source>
        <dbReference type="ARBA" id="ARBA00022946"/>
    </source>
</evidence>
<evidence type="ECO:0000256" key="7">
    <source>
        <dbReference type="ARBA" id="ARBA00022692"/>
    </source>
</evidence>
<dbReference type="PANTHER" id="PTHR32523">
    <property type="entry name" value="PHYTOL KINASE 1, CHLOROPLASTIC"/>
    <property type="match status" value="1"/>
</dbReference>
<evidence type="ECO:0000256" key="2">
    <source>
        <dbReference type="ARBA" id="ARBA00004229"/>
    </source>
</evidence>
<feature type="transmembrane region" description="Helical" evidence="15">
    <location>
        <begin position="164"/>
        <end position="180"/>
    </location>
</feature>
<keyword evidence="4" id="KW-0150">Chloroplast</keyword>
<keyword evidence="5" id="KW-0934">Plastid</keyword>
<feature type="transmembrane region" description="Helical" evidence="15">
    <location>
        <begin position="125"/>
        <end position="143"/>
    </location>
</feature>
<dbReference type="GO" id="GO:0009507">
    <property type="term" value="C:chloroplast"/>
    <property type="evidence" value="ECO:0007669"/>
    <property type="project" value="UniProtKB-SubCell"/>
</dbReference>
<comment type="subcellular location">
    <subcellularLocation>
        <location evidence="1">Membrane</location>
        <topology evidence="1">Multi-pass membrane protein</topology>
    </subcellularLocation>
    <subcellularLocation>
        <location evidence="2">Plastid</location>
        <location evidence="2">Chloroplast</location>
    </subcellularLocation>
</comment>
<evidence type="ECO:0000256" key="13">
    <source>
        <dbReference type="ARBA" id="ARBA00039024"/>
    </source>
</evidence>
<dbReference type="EC" id="2.7.1.182" evidence="13"/>
<sequence length="369" mass="39867">MKRASLFLTILQLGVLTCRIVAFSSRHSPIKYHSSSLQQKQQLSHSSTKRQQHLKFETKENSALLAKNENAPASSKSFTLTKTRKNLLTTTLFAFASTIAAASLHLLQGPFDPISNTVTSYTPSLILRDASTSVLCIILGYALTKIFTTAASDGKLQSRDSRKLIHTLSAPLFVFVWPLFSDAVDARYFAVIVPFLNALRIVIAGTASGSNDGDGDEEELANALSRSGDIKECLGGPLFYVIILSIATFCFWRDNLIGVIAVSTMAAGDGLADLIGRRYGSTNKWSFAPSKSKAGTLAFFVASTVCSILLASWLSYTNVLTLPFSSFPVLAITIAFISAVCAIVEILPLGDDNWTVPACAAVLSFLLFR</sequence>
<evidence type="ECO:0000256" key="4">
    <source>
        <dbReference type="ARBA" id="ARBA00022528"/>
    </source>
</evidence>
<evidence type="ECO:0000256" key="3">
    <source>
        <dbReference type="ARBA" id="ARBA00010794"/>
    </source>
</evidence>
<proteinExistence type="inferred from homology"/>
<comment type="catalytic activity">
    <reaction evidence="14">
        <text>phytol + CTP = phytyl phosphate + CDP + H(+)</text>
        <dbReference type="Rhea" id="RHEA:38055"/>
        <dbReference type="ChEBI" id="CHEBI:15378"/>
        <dbReference type="ChEBI" id="CHEBI:17327"/>
        <dbReference type="ChEBI" id="CHEBI:37563"/>
        <dbReference type="ChEBI" id="CHEBI:58069"/>
        <dbReference type="ChEBI" id="CHEBI:75483"/>
        <dbReference type="EC" id="2.7.1.182"/>
    </reaction>
</comment>
<feature type="transmembrane region" description="Helical" evidence="15">
    <location>
        <begin position="322"/>
        <end position="344"/>
    </location>
</feature>
<feature type="transmembrane region" description="Helical" evidence="15">
    <location>
        <begin position="6"/>
        <end position="24"/>
    </location>
</feature>
<dbReference type="PANTHER" id="PTHR32523:SF8">
    <property type="entry name" value="DOLICHOL KINASE"/>
    <property type="match status" value="1"/>
</dbReference>
<comment type="similarity">
    <text evidence="3">Belongs to the polyprenol kinase family.</text>
</comment>
<evidence type="ECO:0000256" key="1">
    <source>
        <dbReference type="ARBA" id="ARBA00004141"/>
    </source>
</evidence>
<dbReference type="InterPro" id="IPR039606">
    <property type="entry name" value="Phytol/farnesol_kinase"/>
</dbReference>
<feature type="transmembrane region" description="Helical" evidence="15">
    <location>
        <begin position="257"/>
        <end position="276"/>
    </location>
</feature>
<feature type="transmembrane region" description="Helical" evidence="15">
    <location>
        <begin position="297"/>
        <end position="316"/>
    </location>
</feature>
<evidence type="ECO:0000256" key="15">
    <source>
        <dbReference type="SAM" id="Phobius"/>
    </source>
</evidence>
<evidence type="ECO:0000256" key="8">
    <source>
        <dbReference type="ARBA" id="ARBA00022777"/>
    </source>
</evidence>
<protein>
    <recommendedName>
        <fullName evidence="13">phytol kinase</fullName>
        <ecNumber evidence="13">2.7.1.182</ecNumber>
    </recommendedName>
</protein>
<evidence type="ECO:0000313" key="16">
    <source>
        <dbReference type="EMBL" id="CAE4623925.1"/>
    </source>
</evidence>
<keyword evidence="7 15" id="KW-0812">Transmembrane</keyword>
<gene>
    <name evidence="16" type="ORF">DBRI00130_LOCUS23691</name>
</gene>
<evidence type="ECO:0000256" key="11">
    <source>
        <dbReference type="ARBA" id="ARBA00023136"/>
    </source>
</evidence>
<keyword evidence="8" id="KW-0418">Kinase</keyword>
<dbReference type="GO" id="GO:0010276">
    <property type="term" value="F:phytol kinase activity"/>
    <property type="evidence" value="ECO:0007669"/>
    <property type="project" value="UniProtKB-EC"/>
</dbReference>
<keyword evidence="10 15" id="KW-1133">Transmembrane helix</keyword>
<evidence type="ECO:0000256" key="10">
    <source>
        <dbReference type="ARBA" id="ARBA00022989"/>
    </source>
</evidence>
<keyword evidence="11 15" id="KW-0472">Membrane</keyword>
<evidence type="ECO:0000256" key="5">
    <source>
        <dbReference type="ARBA" id="ARBA00022640"/>
    </source>
</evidence>